<dbReference type="OrthoDB" id="2365019at2759"/>
<name>A0A9N9B7U8_9GLOM</name>
<organism evidence="2 3">
    <name type="scientific">Ambispora leptoticha</name>
    <dbReference type="NCBI Taxonomy" id="144679"/>
    <lineage>
        <taxon>Eukaryota</taxon>
        <taxon>Fungi</taxon>
        <taxon>Fungi incertae sedis</taxon>
        <taxon>Mucoromycota</taxon>
        <taxon>Glomeromycotina</taxon>
        <taxon>Glomeromycetes</taxon>
        <taxon>Archaeosporales</taxon>
        <taxon>Ambisporaceae</taxon>
        <taxon>Ambispora</taxon>
    </lineage>
</organism>
<reference evidence="2" key="1">
    <citation type="submission" date="2021-06" db="EMBL/GenBank/DDBJ databases">
        <authorList>
            <person name="Kallberg Y."/>
            <person name="Tangrot J."/>
            <person name="Rosling A."/>
        </authorList>
    </citation>
    <scope>NUCLEOTIDE SEQUENCE</scope>
    <source>
        <strain evidence="2">FL130A</strain>
    </source>
</reference>
<dbReference type="AlphaFoldDB" id="A0A9N9B7U8"/>
<dbReference type="InterPro" id="IPR008906">
    <property type="entry name" value="HATC_C_dom"/>
</dbReference>
<dbReference type="GO" id="GO:0046983">
    <property type="term" value="F:protein dimerization activity"/>
    <property type="evidence" value="ECO:0007669"/>
    <property type="project" value="InterPro"/>
</dbReference>
<evidence type="ECO:0000313" key="2">
    <source>
        <dbReference type="EMBL" id="CAG8558401.1"/>
    </source>
</evidence>
<keyword evidence="3" id="KW-1185">Reference proteome</keyword>
<feature type="domain" description="HAT C-terminal dimerisation" evidence="1">
    <location>
        <begin position="2"/>
        <end position="57"/>
    </location>
</feature>
<dbReference type="Proteomes" id="UP000789508">
    <property type="component" value="Unassembled WGS sequence"/>
</dbReference>
<sequence length="112" mass="13263">MELEAYHYEKHLFDAETFNKFKDPLSYWNHINGYTMELYKVAIRIFSIVVSSLEKKSIVKCWLELVENESFENDQDLLEPLNEVNTEDNNDFMNTLEQVQEGLHPADDNNTK</sequence>
<dbReference type="EMBL" id="CAJVPS010002043">
    <property type="protein sequence ID" value="CAG8558401.1"/>
    <property type="molecule type" value="Genomic_DNA"/>
</dbReference>
<evidence type="ECO:0000313" key="3">
    <source>
        <dbReference type="Proteomes" id="UP000789508"/>
    </source>
</evidence>
<protein>
    <submittedName>
        <fullName evidence="2">3796_t:CDS:1</fullName>
    </submittedName>
</protein>
<gene>
    <name evidence="2" type="ORF">ALEPTO_LOCUS6229</name>
</gene>
<dbReference type="Pfam" id="PF05699">
    <property type="entry name" value="Dimer_Tnp_hAT"/>
    <property type="match status" value="1"/>
</dbReference>
<comment type="caution">
    <text evidence="2">The sequence shown here is derived from an EMBL/GenBank/DDBJ whole genome shotgun (WGS) entry which is preliminary data.</text>
</comment>
<evidence type="ECO:0000259" key="1">
    <source>
        <dbReference type="Pfam" id="PF05699"/>
    </source>
</evidence>
<accession>A0A9N9B7U8</accession>
<proteinExistence type="predicted"/>